<keyword evidence="5" id="KW-1185">Reference proteome</keyword>
<dbReference type="Gene3D" id="3.30.2010.10">
    <property type="entry name" value="Metalloproteases ('zincins'), catalytic domain"/>
    <property type="match status" value="1"/>
</dbReference>
<evidence type="ECO:0000256" key="2">
    <source>
        <dbReference type="SAM" id="Phobius"/>
    </source>
</evidence>
<evidence type="ECO:0000256" key="1">
    <source>
        <dbReference type="SAM" id="Coils"/>
    </source>
</evidence>
<sequence length="647" mass="73365">MDFNFFSHPDFQKLIQALCLTLLHSLWQGLISAVLAGAVLFFTNKQKPALRYHVLCAVLLVFISCVGLTFFLEVQNLSKVSNPGLTFINSNKSLILNKELTVVQARESVSWIKYLTEFCKQNAQIIVAIWFLVFGLKSVQAVAGVHYLRKIRTRNVYEPSTFWKTKFRELAEKMQIGQAISMLESGHVTVPMVIGFFKPVVLVPLGLLASLPAAQIEAILLHELAHIRRRDYLVNMMQIFCENVFFFNPAVLWISHLIKEEREHCCDDLAISVMQNKTSFIHALVSFQEYNVSASAFSMTFSKKRNHLLDRIKRIINNNNKPLDAMEKLFVTVSLVAVAALSAAVSHVAPEKFRPVAHVAKSVEMITPIMLPEFAVVAPVDTIKKKKKESDDIRIHSANVYSEKQGVGTFNVNVDGKQYDFIQQNGKTTALSIDGKTIPENEIASHSDEIEKIMQKVKVAQEQAELDRRNAEKSRDEAQAMRKQADEVRLQAEEQRILAERKRAEAEVGRQMANQNRVQAEKMREQANVMRVDAENQRGVAEKVRAEAEVSRKKAEEYRIIADQERKEYEKKQDGLIDDLFGAGIIKGISNLSYKLSDDELIVNGTKQPAALHEKMKSKYLTEKGSEMVYKYQGRTGYTRTGTTYSK</sequence>
<accession>A0A5R9L2Q2</accession>
<feature type="transmembrane region" description="Helical" evidence="2">
    <location>
        <begin position="125"/>
        <end position="148"/>
    </location>
</feature>
<feature type="transmembrane region" description="Helical" evidence="2">
    <location>
        <begin position="54"/>
        <end position="72"/>
    </location>
</feature>
<dbReference type="Proteomes" id="UP000306402">
    <property type="component" value="Unassembled WGS sequence"/>
</dbReference>
<proteinExistence type="predicted"/>
<comment type="caution">
    <text evidence="4">The sequence shown here is derived from an EMBL/GenBank/DDBJ whole genome shotgun (WGS) entry which is preliminary data.</text>
</comment>
<keyword evidence="2" id="KW-1133">Transmembrane helix</keyword>
<evidence type="ECO:0000313" key="4">
    <source>
        <dbReference type="EMBL" id="TLV02688.1"/>
    </source>
</evidence>
<feature type="transmembrane region" description="Helical" evidence="2">
    <location>
        <begin position="14"/>
        <end position="42"/>
    </location>
</feature>
<dbReference type="OrthoDB" id="15218at2"/>
<organism evidence="4 5">
    <name type="scientific">Dyadobacter luticola</name>
    <dbReference type="NCBI Taxonomy" id="1979387"/>
    <lineage>
        <taxon>Bacteria</taxon>
        <taxon>Pseudomonadati</taxon>
        <taxon>Bacteroidota</taxon>
        <taxon>Cytophagia</taxon>
        <taxon>Cytophagales</taxon>
        <taxon>Spirosomataceae</taxon>
        <taxon>Dyadobacter</taxon>
    </lineage>
</organism>
<dbReference type="InterPro" id="IPR052173">
    <property type="entry name" value="Beta-lactam_resp_regulator"/>
</dbReference>
<dbReference type="Pfam" id="PF05569">
    <property type="entry name" value="Peptidase_M56"/>
    <property type="match status" value="1"/>
</dbReference>
<reference evidence="4 5" key="1">
    <citation type="submission" date="2019-05" db="EMBL/GenBank/DDBJ databases">
        <authorList>
            <person name="Qu J.-H."/>
        </authorList>
    </citation>
    <scope>NUCLEOTIDE SEQUENCE [LARGE SCALE GENOMIC DNA]</scope>
    <source>
        <strain evidence="4 5">T17</strain>
    </source>
</reference>
<name>A0A5R9L2Q2_9BACT</name>
<feature type="coiled-coil region" evidence="1">
    <location>
        <begin position="443"/>
        <end position="537"/>
    </location>
</feature>
<dbReference type="AlphaFoldDB" id="A0A5R9L2Q2"/>
<keyword evidence="1" id="KW-0175">Coiled coil</keyword>
<protein>
    <submittedName>
        <fullName evidence="4">Peptidase M56 BlaR1</fullName>
    </submittedName>
</protein>
<dbReference type="PANTHER" id="PTHR34978:SF3">
    <property type="entry name" value="SLR0241 PROTEIN"/>
    <property type="match status" value="1"/>
</dbReference>
<dbReference type="CDD" id="cd07341">
    <property type="entry name" value="M56_BlaR1_MecR1_like"/>
    <property type="match status" value="1"/>
</dbReference>
<dbReference type="InterPro" id="IPR008756">
    <property type="entry name" value="Peptidase_M56"/>
</dbReference>
<dbReference type="RefSeq" id="WP_138363898.1">
    <property type="nucleotide sequence ID" value="NZ_VCEJ01000002.1"/>
</dbReference>
<evidence type="ECO:0000259" key="3">
    <source>
        <dbReference type="Pfam" id="PF05569"/>
    </source>
</evidence>
<keyword evidence="2" id="KW-0812">Transmembrane</keyword>
<dbReference type="PANTHER" id="PTHR34978">
    <property type="entry name" value="POSSIBLE SENSOR-TRANSDUCER PROTEIN BLAR"/>
    <property type="match status" value="1"/>
</dbReference>
<evidence type="ECO:0000313" key="5">
    <source>
        <dbReference type="Proteomes" id="UP000306402"/>
    </source>
</evidence>
<dbReference type="EMBL" id="VCEJ01000002">
    <property type="protein sequence ID" value="TLV02688.1"/>
    <property type="molecule type" value="Genomic_DNA"/>
</dbReference>
<feature type="domain" description="Peptidase M56" evidence="3">
    <location>
        <begin position="51"/>
        <end position="293"/>
    </location>
</feature>
<keyword evidence="2" id="KW-0472">Membrane</keyword>
<gene>
    <name evidence="4" type="ORF">FEN17_03455</name>
</gene>